<dbReference type="Gene3D" id="2.130.10.10">
    <property type="entry name" value="YVTN repeat-like/Quinoprotein amine dehydrogenase"/>
    <property type="match status" value="1"/>
</dbReference>
<dbReference type="STRING" id="1893.SAMN02787144_101226"/>
<keyword evidence="8" id="KW-0723">Serine/threonine-protein kinase</keyword>
<reference evidence="8 9" key="1">
    <citation type="submission" date="2016-11" db="EMBL/GenBank/DDBJ databases">
        <authorList>
            <person name="Jaros S."/>
            <person name="Januszkiewicz K."/>
            <person name="Wedrychowicz H."/>
        </authorList>
    </citation>
    <scope>NUCLEOTIDE SEQUENCE [LARGE SCALE GENOMIC DNA]</scope>
    <source>
        <strain evidence="8 9">OK807</strain>
    </source>
</reference>
<evidence type="ECO:0000256" key="5">
    <source>
        <dbReference type="PROSITE-ProRule" id="PRU10141"/>
    </source>
</evidence>
<dbReference type="PROSITE" id="PS00108">
    <property type="entry name" value="PROTEIN_KINASE_ST"/>
    <property type="match status" value="1"/>
</dbReference>
<evidence type="ECO:0000313" key="8">
    <source>
        <dbReference type="EMBL" id="SFY16061.1"/>
    </source>
</evidence>
<feature type="compositionally biased region" description="Gly residues" evidence="6">
    <location>
        <begin position="372"/>
        <end position="384"/>
    </location>
</feature>
<dbReference type="CDD" id="cd14014">
    <property type="entry name" value="STKc_PknB_like"/>
    <property type="match status" value="1"/>
</dbReference>
<dbReference type="SUPFAM" id="SSF56112">
    <property type="entry name" value="Protein kinase-like (PK-like)"/>
    <property type="match status" value="1"/>
</dbReference>
<dbReference type="InterPro" id="IPR011009">
    <property type="entry name" value="Kinase-like_dom_sf"/>
</dbReference>
<dbReference type="Pfam" id="PF00069">
    <property type="entry name" value="Pkinase"/>
    <property type="match status" value="1"/>
</dbReference>
<dbReference type="Proteomes" id="UP000181909">
    <property type="component" value="Unassembled WGS sequence"/>
</dbReference>
<dbReference type="Gene3D" id="1.10.510.10">
    <property type="entry name" value="Transferase(Phosphotransferase) domain 1"/>
    <property type="match status" value="1"/>
</dbReference>
<dbReference type="SUPFAM" id="SSF50998">
    <property type="entry name" value="Quinoprotein alcohol dehydrogenase-like"/>
    <property type="match status" value="1"/>
</dbReference>
<gene>
    <name evidence="8" type="ORF">SAMN02787144_101226</name>
</gene>
<feature type="compositionally biased region" description="Low complexity" evidence="6">
    <location>
        <begin position="398"/>
        <end position="409"/>
    </location>
</feature>
<dbReference type="InterPro" id="IPR000719">
    <property type="entry name" value="Prot_kinase_dom"/>
</dbReference>
<sequence>MIEPLPPGRARLIGPYQLLGLLGAGGMGEVYLARPAGAPDPLGGLVALKTVRADLDLDDGFRIRFRREIDAAGAVRSPHTASLVGGDASGRLPWLATEYVPGPSLAEAVIRSGPMPEPVVREMGAGLARALADMHAVRVLHRDLKPGNVLLGADGPKVIDFGIAQAFDATQLTRTGVVVGSPGYISPEHVNGSRALVPASDVFCLGAVLAFAATGRGPFDDSDMAAVIFRIAQGEAELSGVPPQLRAVIEECLRSEAGTRPTPRQLADMLLPEGRAIREPFPWTEAIRGQLAAHAAGARAVAEAAAPSAAAPPAPPAAPHPGGPALAPTPVAVPGDRRGNKGLWIALAAAATVVCVVLGAVLLPGLLEGSGGGDKSGGAGGGGAQPTASASDAVRTEAGPAVVPGADAGRTGDFGAAAADVSGKPEGWQPWHVRIANGRVECVLADTSLVCGGPQRITVLDAANGKRRWQTGPGRAGTGPASVAAVTGTTVYAFEDGALVALGLADGAEKWREPLAGGARVTDSVQSDGVLYYATRTTGTGAARIFAHQLTGTHTRKWDKPWDDPADEGELLFADGRLVAVGDAVTVLKGTDGARSGSTGPGDVTCRTPVLKGRALLCAGPNGLTVVDVTAPQNRRTVADGVDIAYRPAVTRDGTVVLSAEERVYAFGLADGRQNWATPDAVDYSGAPVIVGDHAYLVTEGFLESYEFARGSQESPANRKAYSGWPDGSNSRVDPETVSLLAKGDVLFLSFEDGSVLSGYAP</sequence>
<dbReference type="PROSITE" id="PS50011">
    <property type="entry name" value="PROTEIN_KINASE_DOM"/>
    <property type="match status" value="1"/>
</dbReference>
<dbReference type="RefSeq" id="WP_072486746.1">
    <property type="nucleotide sequence ID" value="NZ_FPJO01000012.1"/>
</dbReference>
<evidence type="ECO:0000256" key="4">
    <source>
        <dbReference type="ARBA" id="ARBA00022840"/>
    </source>
</evidence>
<dbReference type="EMBL" id="FPJO01000012">
    <property type="protein sequence ID" value="SFY16061.1"/>
    <property type="molecule type" value="Genomic_DNA"/>
</dbReference>
<proteinExistence type="predicted"/>
<dbReference type="SMART" id="SM00220">
    <property type="entry name" value="S_TKc"/>
    <property type="match status" value="1"/>
</dbReference>
<dbReference type="InterPro" id="IPR002372">
    <property type="entry name" value="PQQ_rpt_dom"/>
</dbReference>
<dbReference type="SMART" id="SM00564">
    <property type="entry name" value="PQQ"/>
    <property type="match status" value="3"/>
</dbReference>
<evidence type="ECO:0000256" key="1">
    <source>
        <dbReference type="ARBA" id="ARBA00022679"/>
    </source>
</evidence>
<dbReference type="PROSITE" id="PS00107">
    <property type="entry name" value="PROTEIN_KINASE_ATP"/>
    <property type="match status" value="1"/>
</dbReference>
<dbReference type="Gene3D" id="2.40.10.480">
    <property type="match status" value="1"/>
</dbReference>
<feature type="region of interest" description="Disordered" evidence="6">
    <location>
        <begin position="372"/>
        <end position="409"/>
    </location>
</feature>
<dbReference type="GO" id="GO:0005524">
    <property type="term" value="F:ATP binding"/>
    <property type="evidence" value="ECO:0007669"/>
    <property type="project" value="UniProtKB-UniRule"/>
</dbReference>
<protein>
    <submittedName>
        <fullName evidence="8">Serine/threonine protein kinase</fullName>
    </submittedName>
</protein>
<accession>A0A1K2D0H0</accession>
<dbReference type="InterPro" id="IPR018391">
    <property type="entry name" value="PQQ_b-propeller_rpt"/>
</dbReference>
<feature type="binding site" evidence="5">
    <location>
        <position position="49"/>
    </location>
    <ligand>
        <name>ATP</name>
        <dbReference type="ChEBI" id="CHEBI:30616"/>
    </ligand>
</feature>
<keyword evidence="4 5" id="KW-0067">ATP-binding</keyword>
<feature type="region of interest" description="Disordered" evidence="6">
    <location>
        <begin position="307"/>
        <end position="333"/>
    </location>
</feature>
<dbReference type="Gene3D" id="3.30.200.20">
    <property type="entry name" value="Phosphorylase Kinase, domain 1"/>
    <property type="match status" value="1"/>
</dbReference>
<keyword evidence="2 5" id="KW-0547">Nucleotide-binding</keyword>
<dbReference type="PANTHER" id="PTHR43289">
    <property type="entry name" value="MITOGEN-ACTIVATED PROTEIN KINASE KINASE KINASE 20-RELATED"/>
    <property type="match status" value="1"/>
</dbReference>
<keyword evidence="3 8" id="KW-0418">Kinase</keyword>
<dbReference type="Pfam" id="PF13360">
    <property type="entry name" value="PQQ_2"/>
    <property type="match status" value="1"/>
</dbReference>
<feature type="domain" description="Protein kinase" evidence="7">
    <location>
        <begin position="16"/>
        <end position="282"/>
    </location>
</feature>
<dbReference type="InterPro" id="IPR011047">
    <property type="entry name" value="Quinoprotein_ADH-like_sf"/>
</dbReference>
<feature type="compositionally biased region" description="Pro residues" evidence="6">
    <location>
        <begin position="310"/>
        <end position="322"/>
    </location>
</feature>
<organism evidence="8 9">
    <name type="scientific">Streptomyces atratus</name>
    <dbReference type="NCBI Taxonomy" id="1893"/>
    <lineage>
        <taxon>Bacteria</taxon>
        <taxon>Bacillati</taxon>
        <taxon>Actinomycetota</taxon>
        <taxon>Actinomycetes</taxon>
        <taxon>Kitasatosporales</taxon>
        <taxon>Streptomycetaceae</taxon>
        <taxon>Streptomyces</taxon>
    </lineage>
</organism>
<evidence type="ECO:0000259" key="7">
    <source>
        <dbReference type="PROSITE" id="PS50011"/>
    </source>
</evidence>
<dbReference type="OrthoDB" id="3971273at2"/>
<evidence type="ECO:0000256" key="6">
    <source>
        <dbReference type="SAM" id="MobiDB-lite"/>
    </source>
</evidence>
<dbReference type="AlphaFoldDB" id="A0A1K2D0H0"/>
<dbReference type="InterPro" id="IPR017441">
    <property type="entry name" value="Protein_kinase_ATP_BS"/>
</dbReference>
<name>A0A1K2D0H0_STRAR</name>
<keyword evidence="1" id="KW-0808">Transferase</keyword>
<dbReference type="InterPro" id="IPR008271">
    <property type="entry name" value="Ser/Thr_kinase_AS"/>
</dbReference>
<evidence type="ECO:0000256" key="2">
    <source>
        <dbReference type="ARBA" id="ARBA00022741"/>
    </source>
</evidence>
<dbReference type="GO" id="GO:0004674">
    <property type="term" value="F:protein serine/threonine kinase activity"/>
    <property type="evidence" value="ECO:0007669"/>
    <property type="project" value="UniProtKB-KW"/>
</dbReference>
<evidence type="ECO:0000256" key="3">
    <source>
        <dbReference type="ARBA" id="ARBA00022777"/>
    </source>
</evidence>
<dbReference type="PANTHER" id="PTHR43289:SF34">
    <property type="entry name" value="SERINE_THREONINE-PROTEIN KINASE YBDM-RELATED"/>
    <property type="match status" value="1"/>
</dbReference>
<dbReference type="InterPro" id="IPR015943">
    <property type="entry name" value="WD40/YVTN_repeat-like_dom_sf"/>
</dbReference>
<evidence type="ECO:0000313" key="9">
    <source>
        <dbReference type="Proteomes" id="UP000181909"/>
    </source>
</evidence>